<proteinExistence type="predicted"/>
<keyword evidence="5" id="KW-1185">Reference proteome</keyword>
<dbReference type="InterPro" id="IPR050218">
    <property type="entry name" value="LptD"/>
</dbReference>
<feature type="signal peptide" evidence="2">
    <location>
        <begin position="1"/>
        <end position="28"/>
    </location>
</feature>
<evidence type="ECO:0000256" key="1">
    <source>
        <dbReference type="SAM" id="MobiDB-lite"/>
    </source>
</evidence>
<feature type="region of interest" description="Disordered" evidence="1">
    <location>
        <begin position="31"/>
        <end position="62"/>
    </location>
</feature>
<dbReference type="EMBL" id="JAENIG010000002">
    <property type="protein sequence ID" value="MBK1854315.1"/>
    <property type="molecule type" value="Genomic_DNA"/>
</dbReference>
<sequence length="849" mass="95941">MQAMRRFGSSIFLPLSFLCIAHTSHLSAQDLPAASPDADAAAGQEGEQQLGRGGDPTQPDFDAGLGGNFAGMPEMPSSIRVDNDGTLEFDLEKGTYLFLGKVIVQGDNGLVLKAGKVLVDAKAETAILTGNVSVLQKAGKNPDGTPAPGMHLFSDRVTLDAKKKVVTLLGNVSIYQGPTLHRGDRAVYNYGTRQLGTEGLASRLGPILLESDSFKLEDHNGRKAYVGQNAGITTHDVENPNFWLRSDTTTIYPGNKVIFKNLRLYAGDTSIFWLPYLSQPLDADLGYHFLPGAKTSWGLYLLNTYGIMLGGDVDEVTGERENAWLLSQWHFDIRTRRGIGTGLDLYDYRLKENENLGWLKLYYLNDWDPSLERSSEDRGFVNEDRWKLELKHRLTLREQGDSRTFLDFDVTALSDRYFLEDYEPGTYKINPNPDNDIGIFHRNPKALAGLYARLRLNDFYTTDTRLPEIFLDQVKGPLWDSPVLHEGQTSFGIYREYLADYYENELQAEADALLPGDPRLAEINSVLDDRGFSRFHTYHEFSLPLNHGGAVAIVPRAGFGHTRYWGLENDTDSFSSTHFSVGLDLSMKFSKVYPDIQNADLGIDGLLHIFQPYINFSQLSTNGMDSSFYGIDQLTPSTRPRPLEVGRFTAIDDLSDWSIMRLGMRNRLMTKRNGDTHEWLTMNTYIDVFFNDPELGRDFSNLYNEITWQPLPWMSLDLETQFPIAGGGSGFREVSSWINFMPNERMELSLGYRQLNNHPILNDSDRVDIKGYLRLSEAWGLGFYQRWEFDDGTLEVQQISVHHDFDSWTGSLGLLMRDNRDASDEYGLVLNFTLKEFPRMNLPLSVDNE</sequence>
<dbReference type="GO" id="GO:0061024">
    <property type="term" value="P:membrane organization"/>
    <property type="evidence" value="ECO:0007669"/>
    <property type="project" value="InterPro"/>
</dbReference>
<keyword evidence="2" id="KW-0732">Signal</keyword>
<accession>A0AAE2SA74</accession>
<organism evidence="4 5">
    <name type="scientific">Oceaniferula flava</name>
    <dbReference type="NCBI Taxonomy" id="2800421"/>
    <lineage>
        <taxon>Bacteria</taxon>
        <taxon>Pseudomonadati</taxon>
        <taxon>Verrucomicrobiota</taxon>
        <taxon>Verrucomicrobiia</taxon>
        <taxon>Verrucomicrobiales</taxon>
        <taxon>Verrucomicrobiaceae</taxon>
        <taxon>Oceaniferula</taxon>
    </lineage>
</organism>
<dbReference type="AlphaFoldDB" id="A0AAE2SA74"/>
<dbReference type="Gene3D" id="2.60.450.10">
    <property type="entry name" value="Lipopolysaccharide (LPS) transport protein A like domain"/>
    <property type="match status" value="1"/>
</dbReference>
<dbReference type="PANTHER" id="PTHR30189:SF1">
    <property type="entry name" value="LPS-ASSEMBLY PROTEIN LPTD"/>
    <property type="match status" value="1"/>
</dbReference>
<feature type="chain" id="PRO_5042011112" evidence="2">
    <location>
        <begin position="29"/>
        <end position="849"/>
    </location>
</feature>
<feature type="compositionally biased region" description="Low complexity" evidence="1">
    <location>
        <begin position="31"/>
        <end position="50"/>
    </location>
</feature>
<dbReference type="PANTHER" id="PTHR30189">
    <property type="entry name" value="LPS-ASSEMBLY PROTEIN"/>
    <property type="match status" value="1"/>
</dbReference>
<evidence type="ECO:0000313" key="4">
    <source>
        <dbReference type="EMBL" id="MBK1854315.1"/>
    </source>
</evidence>
<dbReference type="InterPro" id="IPR007543">
    <property type="entry name" value="LptD_C"/>
</dbReference>
<gene>
    <name evidence="4" type="primary">lptD</name>
    <name evidence="4" type="ORF">JIN83_05065</name>
</gene>
<comment type="caution">
    <text evidence="4">The sequence shown here is derived from an EMBL/GenBank/DDBJ whole genome shotgun (WGS) entry which is preliminary data.</text>
</comment>
<name>A0AAE2SA74_9BACT</name>
<dbReference type="Proteomes" id="UP000634206">
    <property type="component" value="Unassembled WGS sequence"/>
</dbReference>
<protein>
    <submittedName>
        <fullName evidence="4">LPS assembly protein LptD</fullName>
    </submittedName>
</protein>
<dbReference type="Pfam" id="PF04453">
    <property type="entry name" value="LptD"/>
    <property type="match status" value="1"/>
</dbReference>
<feature type="domain" description="LptD C-terminal" evidence="3">
    <location>
        <begin position="385"/>
        <end position="766"/>
    </location>
</feature>
<evidence type="ECO:0000256" key="2">
    <source>
        <dbReference type="SAM" id="SignalP"/>
    </source>
</evidence>
<evidence type="ECO:0000313" key="5">
    <source>
        <dbReference type="Proteomes" id="UP000634206"/>
    </source>
</evidence>
<evidence type="ECO:0000259" key="3">
    <source>
        <dbReference type="Pfam" id="PF04453"/>
    </source>
</evidence>
<dbReference type="GO" id="GO:1990351">
    <property type="term" value="C:transporter complex"/>
    <property type="evidence" value="ECO:0007669"/>
    <property type="project" value="TreeGrafter"/>
</dbReference>
<reference evidence="4" key="1">
    <citation type="submission" date="2021-01" db="EMBL/GenBank/DDBJ databases">
        <title>Modified the classification status of verrucomicrobia.</title>
        <authorList>
            <person name="Feng X."/>
        </authorList>
    </citation>
    <scope>NUCLEOTIDE SEQUENCE</scope>
    <source>
        <strain evidence="4">5K15</strain>
    </source>
</reference>
<dbReference type="GO" id="GO:0009279">
    <property type="term" value="C:cell outer membrane"/>
    <property type="evidence" value="ECO:0007669"/>
    <property type="project" value="TreeGrafter"/>
</dbReference>